<dbReference type="Proteomes" id="UP000002366">
    <property type="component" value="Chromosome"/>
</dbReference>
<feature type="transmembrane region" description="Helical" evidence="1">
    <location>
        <begin position="22"/>
        <end position="42"/>
    </location>
</feature>
<sequence length="176" mass="18219">MPFSGTENNASISSSRLHIKKLTVAGLLAGAGVLLSGIYIPVGPTKCFPFQHTINVLAGILLGPWWGASIAFVTSFIRNMMGTGSLFAFPGSIPGVLMVGFAYRLFKKDWAALVEPLGTGPIGATLSALVIGPAIGKTPALGALQFAFLASSIPGALLGFALVIMTKRMGILKDLS</sequence>
<accession>D5ECX1</accession>
<dbReference type="PIRSF" id="PIRSF024534">
    <property type="entry name" value="ThiW"/>
    <property type="match status" value="1"/>
</dbReference>
<evidence type="ECO:0000256" key="1">
    <source>
        <dbReference type="SAM" id="Phobius"/>
    </source>
</evidence>
<dbReference type="NCBIfam" id="TIGR02359">
    <property type="entry name" value="thiW"/>
    <property type="match status" value="1"/>
</dbReference>
<feature type="transmembrane region" description="Helical" evidence="1">
    <location>
        <begin position="86"/>
        <end position="106"/>
    </location>
</feature>
<dbReference type="eggNOG" id="COG4732">
    <property type="taxonomic scope" value="Bacteria"/>
</dbReference>
<keyword evidence="1" id="KW-1133">Transmembrane helix</keyword>
<dbReference type="EMBL" id="CP001997">
    <property type="protein sequence ID" value="ADE56403.1"/>
    <property type="molecule type" value="Genomic_DNA"/>
</dbReference>
<dbReference type="RefSeq" id="WP_013047669.1">
    <property type="nucleotide sequence ID" value="NC_014011.1"/>
</dbReference>
<keyword evidence="3" id="KW-1185">Reference proteome</keyword>
<dbReference type="Pfam" id="PF09512">
    <property type="entry name" value="ThiW"/>
    <property type="match status" value="1"/>
</dbReference>
<dbReference type="OrthoDB" id="5516776at2"/>
<feature type="transmembrane region" description="Helical" evidence="1">
    <location>
        <begin position="143"/>
        <end position="165"/>
    </location>
</feature>
<keyword evidence="1" id="KW-0472">Membrane</keyword>
<dbReference type="InterPro" id="IPR012652">
    <property type="entry name" value="ThiW"/>
</dbReference>
<organism evidence="2 3">
    <name type="scientific">Aminobacterium colombiense (strain DSM 12261 / ALA-1)</name>
    <dbReference type="NCBI Taxonomy" id="572547"/>
    <lineage>
        <taxon>Bacteria</taxon>
        <taxon>Thermotogati</taxon>
        <taxon>Synergistota</taxon>
        <taxon>Synergistia</taxon>
        <taxon>Synergistales</taxon>
        <taxon>Aminobacteriaceae</taxon>
        <taxon>Aminobacterium</taxon>
    </lineage>
</organism>
<gene>
    <name evidence="2" type="ordered locus">Amico_0258</name>
</gene>
<dbReference type="KEGG" id="aco:Amico_0258"/>
<proteinExistence type="predicted"/>
<evidence type="ECO:0000313" key="2">
    <source>
        <dbReference type="EMBL" id="ADE56403.1"/>
    </source>
</evidence>
<reference evidence="2 3" key="1">
    <citation type="journal article" date="2010" name="Stand. Genomic Sci.">
        <title>Complete genome sequence of Aminobacterium colombiense type strain (ALA-1).</title>
        <authorList>
            <person name="Chertkov O."/>
            <person name="Sikorski J."/>
            <person name="Brambilla E."/>
            <person name="Lapidus A."/>
            <person name="Copeland A."/>
            <person name="Glavina Del Rio T."/>
            <person name="Nolan M."/>
            <person name="Lucas S."/>
            <person name="Tice H."/>
            <person name="Cheng J.F."/>
            <person name="Han C."/>
            <person name="Detter J.C."/>
            <person name="Bruce D."/>
            <person name="Tapia R."/>
            <person name="Goodwin L."/>
            <person name="Pitluck S."/>
            <person name="Liolios K."/>
            <person name="Ivanova N."/>
            <person name="Mavromatis K."/>
            <person name="Ovchinnikova G."/>
            <person name="Pati A."/>
            <person name="Chen A."/>
            <person name="Palaniappan K."/>
            <person name="Land M."/>
            <person name="Hauser L."/>
            <person name="Chang Y.J."/>
            <person name="Jeffries C.D."/>
            <person name="Spring S."/>
            <person name="Rohde M."/>
            <person name="Goker M."/>
            <person name="Bristow J."/>
            <person name="Eisen J.A."/>
            <person name="Markowitz V."/>
            <person name="Hugenholtz P."/>
            <person name="Kyrpides N.C."/>
            <person name="Klenk H.P."/>
        </authorList>
    </citation>
    <scope>NUCLEOTIDE SEQUENCE [LARGE SCALE GENOMIC DNA]</scope>
    <source>
        <strain evidence="3">DSM 12261 / ALA-1</strain>
    </source>
</reference>
<name>D5ECX1_AMICL</name>
<evidence type="ECO:0000313" key="3">
    <source>
        <dbReference type="Proteomes" id="UP000002366"/>
    </source>
</evidence>
<dbReference type="AlphaFoldDB" id="D5ECX1"/>
<keyword evidence="1" id="KW-0812">Transmembrane</keyword>
<dbReference type="STRING" id="572547.Amico_0258"/>
<dbReference type="Gene3D" id="1.10.1760.20">
    <property type="match status" value="1"/>
</dbReference>
<dbReference type="HOGENOM" id="CLU_100509_0_1_0"/>
<protein>
    <submittedName>
        <fullName evidence="2">ThiW protein</fullName>
    </submittedName>
</protein>
<feature type="transmembrane region" description="Helical" evidence="1">
    <location>
        <begin position="54"/>
        <end position="74"/>
    </location>
</feature>